<comment type="caution">
    <text evidence="2">The sequence shown here is derived from an EMBL/GenBank/DDBJ whole genome shotgun (WGS) entry which is preliminary data.</text>
</comment>
<proteinExistence type="predicted"/>
<dbReference type="OrthoDB" id="9910945at2"/>
<dbReference type="RefSeq" id="WP_088474353.1">
    <property type="nucleotide sequence ID" value="NZ_NISJ01000015.1"/>
</dbReference>
<name>A0A246JGG2_9SPHN</name>
<reference evidence="2 3" key="1">
    <citation type="journal article" date="2002" name="Int. J. Syst. Evol. Microbiol.">
        <title>Sphingopyxis witflariensis sp. nov., isolated from activated sludge.</title>
        <authorList>
            <person name="Kampfer P."/>
            <person name="Witzenberger R."/>
            <person name="Denner E.B."/>
            <person name="Busse H.J."/>
            <person name="Neef A."/>
        </authorList>
    </citation>
    <scope>NUCLEOTIDE SEQUENCE [LARGE SCALE GENOMIC DNA]</scope>
    <source>
        <strain evidence="2 3">DSM 14551</strain>
    </source>
</reference>
<sequence length="125" mass="13662">MKSPNSKYALSLAYMAIVMPASAQEQAASGPSSFDVSASAFVNCLKRTVQMGMTTKMDPAVFREGFAKSCKIEEAQFRAEGIKQAMRQGRTEAQATQEIDGNISNGRRVFAADQENYIKTGRVPR</sequence>
<evidence type="ECO:0000313" key="2">
    <source>
        <dbReference type="EMBL" id="OWQ91699.1"/>
    </source>
</evidence>
<keyword evidence="1" id="KW-0732">Signal</keyword>
<gene>
    <name evidence="2" type="ORF">CDQ91_19345</name>
</gene>
<protein>
    <submittedName>
        <fullName evidence="2">Uncharacterized protein</fullName>
    </submittedName>
</protein>
<organism evidence="2 3">
    <name type="scientific">Sphingopyxis witflariensis</name>
    <dbReference type="NCBI Taxonomy" id="173675"/>
    <lineage>
        <taxon>Bacteria</taxon>
        <taxon>Pseudomonadati</taxon>
        <taxon>Pseudomonadota</taxon>
        <taxon>Alphaproteobacteria</taxon>
        <taxon>Sphingomonadales</taxon>
        <taxon>Sphingomonadaceae</taxon>
        <taxon>Sphingopyxis</taxon>
    </lineage>
</organism>
<dbReference type="EMBL" id="NISJ01000015">
    <property type="protein sequence ID" value="OWQ91699.1"/>
    <property type="molecule type" value="Genomic_DNA"/>
</dbReference>
<evidence type="ECO:0000313" key="3">
    <source>
        <dbReference type="Proteomes" id="UP000197097"/>
    </source>
</evidence>
<feature type="chain" id="PRO_5012241733" evidence="1">
    <location>
        <begin position="24"/>
        <end position="125"/>
    </location>
</feature>
<accession>A0A246JGG2</accession>
<feature type="signal peptide" evidence="1">
    <location>
        <begin position="1"/>
        <end position="23"/>
    </location>
</feature>
<evidence type="ECO:0000256" key="1">
    <source>
        <dbReference type="SAM" id="SignalP"/>
    </source>
</evidence>
<dbReference type="Proteomes" id="UP000197097">
    <property type="component" value="Unassembled WGS sequence"/>
</dbReference>
<dbReference type="AlphaFoldDB" id="A0A246JGG2"/>
<keyword evidence="3" id="KW-1185">Reference proteome</keyword>